<name>A0A7I7PIY8_9MYCO</name>
<dbReference type="KEGG" id="mnv:MNVI_39160"/>
<dbReference type="AlphaFoldDB" id="A0A7I7PIY8"/>
<protein>
    <submittedName>
        <fullName evidence="2">Uncharacterized protein</fullName>
    </submittedName>
</protein>
<reference evidence="2 3" key="1">
    <citation type="journal article" date="2019" name="Emerg. Microbes Infect.">
        <title>Comprehensive subspecies identification of 175 nontuberculous mycobacteria species based on 7547 genomic profiles.</title>
        <authorList>
            <person name="Matsumoto Y."/>
            <person name="Kinjo T."/>
            <person name="Motooka D."/>
            <person name="Nabeya D."/>
            <person name="Jung N."/>
            <person name="Uechi K."/>
            <person name="Horii T."/>
            <person name="Iida T."/>
            <person name="Fujita J."/>
            <person name="Nakamura S."/>
        </authorList>
    </citation>
    <scope>NUCLEOTIDE SEQUENCE [LARGE SCALE GENOMIC DNA]</scope>
    <source>
        <strain evidence="2 3">JCM 16367</strain>
    </source>
</reference>
<gene>
    <name evidence="2" type="ORF">MNVI_39160</name>
</gene>
<evidence type="ECO:0000313" key="2">
    <source>
        <dbReference type="EMBL" id="BBY08598.1"/>
    </source>
</evidence>
<dbReference type="EMBL" id="AP022583">
    <property type="protein sequence ID" value="BBY08598.1"/>
    <property type="molecule type" value="Genomic_DNA"/>
</dbReference>
<keyword evidence="1" id="KW-1133">Transmembrane helix</keyword>
<keyword evidence="1" id="KW-0472">Membrane</keyword>
<accession>A0A7I7PIY8</accession>
<dbReference type="Proteomes" id="UP000466894">
    <property type="component" value="Chromosome"/>
</dbReference>
<organism evidence="2 3">
    <name type="scientific">Mycobacterium noviomagense</name>
    <dbReference type="NCBI Taxonomy" id="459858"/>
    <lineage>
        <taxon>Bacteria</taxon>
        <taxon>Bacillati</taxon>
        <taxon>Actinomycetota</taxon>
        <taxon>Actinomycetes</taxon>
        <taxon>Mycobacteriales</taxon>
        <taxon>Mycobacteriaceae</taxon>
        <taxon>Mycobacterium</taxon>
    </lineage>
</organism>
<keyword evidence="1" id="KW-0812">Transmembrane</keyword>
<evidence type="ECO:0000256" key="1">
    <source>
        <dbReference type="SAM" id="Phobius"/>
    </source>
</evidence>
<proteinExistence type="predicted"/>
<evidence type="ECO:0000313" key="3">
    <source>
        <dbReference type="Proteomes" id="UP000466894"/>
    </source>
</evidence>
<sequence>MVLVPVWTRRWDQAALVGLWFTVNPVLFGKPGHERGWSTRAMLGEELWITRRPKDAALAISAATSVAAVTAIAAARRRRLGIAAAATAQMALTLVYWQQMVHYLDPQRLTEG</sequence>
<feature type="transmembrane region" description="Helical" evidence="1">
    <location>
        <begin position="80"/>
        <end position="97"/>
    </location>
</feature>